<gene>
    <name evidence="13" type="primary">atpF</name>
    <name evidence="17" type="ORF">SAMN04488011_101302</name>
</gene>
<evidence type="ECO:0000256" key="13">
    <source>
        <dbReference type="HAMAP-Rule" id="MF_01398"/>
    </source>
</evidence>
<dbReference type="GO" id="GO:0046933">
    <property type="term" value="F:proton-transporting ATP synthase activity, rotational mechanism"/>
    <property type="evidence" value="ECO:0007669"/>
    <property type="project" value="UniProtKB-UniRule"/>
</dbReference>
<keyword evidence="9 13" id="KW-0066">ATP synthesis</keyword>
<evidence type="ECO:0000256" key="2">
    <source>
        <dbReference type="ARBA" id="ARBA00022448"/>
    </source>
</evidence>
<comment type="function">
    <text evidence="11">Component of the F(0) channel, it forms part of the peripheral stalk, linking F(1) to F(0). The b'-subunit is a diverged and duplicated form of b found in plants and photosynthetic bacteria.</text>
</comment>
<keyword evidence="6 13" id="KW-1133">Transmembrane helix</keyword>
<sequence length="185" mass="19866">MRKLTILAAALAPAPALAASGPFFSLANTDFVATCGFIVFLGILVYFKVPQMLLGMLDKRAEGIKSDLAEARELREEAQSLLASYERKQKDVQNQADRIVAAAREDAKASAEKAKADLEASLERRLEAAKDQIASAEEDAIRSVRNRAVNVAIAAARDVLSAKIDGGKQSALIDDSIKTVDAKLH</sequence>
<evidence type="ECO:0000256" key="9">
    <source>
        <dbReference type="ARBA" id="ARBA00023310"/>
    </source>
</evidence>
<feature type="transmembrane region" description="Helical" evidence="13">
    <location>
        <begin position="28"/>
        <end position="47"/>
    </location>
</feature>
<evidence type="ECO:0000256" key="11">
    <source>
        <dbReference type="ARBA" id="ARBA00025614"/>
    </source>
</evidence>
<feature type="coiled-coil region" evidence="15">
    <location>
        <begin position="61"/>
        <end position="146"/>
    </location>
</feature>
<dbReference type="InterPro" id="IPR002146">
    <property type="entry name" value="ATP_synth_b/b'su_bac/chlpt"/>
</dbReference>
<evidence type="ECO:0000256" key="8">
    <source>
        <dbReference type="ARBA" id="ARBA00023136"/>
    </source>
</evidence>
<dbReference type="GO" id="GO:0005886">
    <property type="term" value="C:plasma membrane"/>
    <property type="evidence" value="ECO:0007669"/>
    <property type="project" value="UniProtKB-SubCell"/>
</dbReference>
<name>A0A1H8AT91_9RHOB</name>
<dbReference type="HAMAP" id="MF_01398">
    <property type="entry name" value="ATP_synth_b_bprime"/>
    <property type="match status" value="1"/>
</dbReference>
<evidence type="ECO:0000256" key="14">
    <source>
        <dbReference type="RuleBase" id="RU003848"/>
    </source>
</evidence>
<evidence type="ECO:0000256" key="12">
    <source>
        <dbReference type="ARBA" id="ARBA00037847"/>
    </source>
</evidence>
<keyword evidence="15" id="KW-0175">Coiled coil</keyword>
<evidence type="ECO:0000256" key="15">
    <source>
        <dbReference type="SAM" id="Coils"/>
    </source>
</evidence>
<dbReference type="InterPro" id="IPR050059">
    <property type="entry name" value="ATP_synthase_B_chain"/>
</dbReference>
<dbReference type="Pfam" id="PF00430">
    <property type="entry name" value="ATP-synt_B"/>
    <property type="match status" value="1"/>
</dbReference>
<organism evidence="17 18">
    <name type="scientific">Palleronia pelagia</name>
    <dbReference type="NCBI Taxonomy" id="387096"/>
    <lineage>
        <taxon>Bacteria</taxon>
        <taxon>Pseudomonadati</taxon>
        <taxon>Pseudomonadota</taxon>
        <taxon>Alphaproteobacteria</taxon>
        <taxon>Rhodobacterales</taxon>
        <taxon>Roseobacteraceae</taxon>
        <taxon>Palleronia</taxon>
    </lineage>
</organism>
<dbReference type="EMBL" id="FOCM01000001">
    <property type="protein sequence ID" value="SEM74001.1"/>
    <property type="molecule type" value="Genomic_DNA"/>
</dbReference>
<dbReference type="PANTHER" id="PTHR33445:SF1">
    <property type="entry name" value="ATP SYNTHASE SUBUNIT B"/>
    <property type="match status" value="1"/>
</dbReference>
<evidence type="ECO:0000256" key="4">
    <source>
        <dbReference type="ARBA" id="ARBA00022692"/>
    </source>
</evidence>
<reference evidence="18" key="1">
    <citation type="submission" date="2016-10" db="EMBL/GenBank/DDBJ databases">
        <authorList>
            <person name="Varghese N."/>
            <person name="Submissions S."/>
        </authorList>
    </citation>
    <scope>NUCLEOTIDE SEQUENCE [LARGE SCALE GENOMIC DNA]</scope>
    <source>
        <strain evidence="18">DSM 26893</strain>
    </source>
</reference>
<keyword evidence="16" id="KW-0732">Signal</keyword>
<dbReference type="GO" id="GO:0046961">
    <property type="term" value="F:proton-transporting ATPase activity, rotational mechanism"/>
    <property type="evidence" value="ECO:0007669"/>
    <property type="project" value="TreeGrafter"/>
</dbReference>
<feature type="chain" id="PRO_5011570983" description="ATP synthase subunit b" evidence="16">
    <location>
        <begin position="19"/>
        <end position="185"/>
    </location>
</feature>
<dbReference type="PANTHER" id="PTHR33445">
    <property type="entry name" value="ATP SYNTHASE SUBUNIT B', CHLOROPLASTIC"/>
    <property type="match status" value="1"/>
</dbReference>
<evidence type="ECO:0000256" key="3">
    <source>
        <dbReference type="ARBA" id="ARBA00022547"/>
    </source>
</evidence>
<dbReference type="Proteomes" id="UP000199372">
    <property type="component" value="Unassembled WGS sequence"/>
</dbReference>
<keyword evidence="18" id="KW-1185">Reference proteome</keyword>
<dbReference type="RefSeq" id="WP_091843486.1">
    <property type="nucleotide sequence ID" value="NZ_FOCM01000001.1"/>
</dbReference>
<keyword evidence="2 13" id="KW-0813">Transport</keyword>
<evidence type="ECO:0000256" key="7">
    <source>
        <dbReference type="ARBA" id="ARBA00023065"/>
    </source>
</evidence>
<feature type="signal peptide" evidence="16">
    <location>
        <begin position="1"/>
        <end position="18"/>
    </location>
</feature>
<evidence type="ECO:0000313" key="17">
    <source>
        <dbReference type="EMBL" id="SEM74001.1"/>
    </source>
</evidence>
<dbReference type="AlphaFoldDB" id="A0A1H8AT91"/>
<comment type="function">
    <text evidence="10 13">F(1)F(0) ATP synthase produces ATP from ADP in the presence of a proton or sodium gradient. F-type ATPases consist of two structural domains, F(1) containing the extramembraneous catalytic core and F(0) containing the membrane proton channel, linked together by a central stalk and a peripheral stalk. During catalysis, ATP synthesis in the catalytic domain of F(1) is coupled via a rotary mechanism of the central stalk subunits to proton translocation.</text>
</comment>
<keyword evidence="13" id="KW-1003">Cell membrane</keyword>
<dbReference type="NCBIfam" id="NF009989">
    <property type="entry name" value="PRK13455.1"/>
    <property type="match status" value="1"/>
</dbReference>
<evidence type="ECO:0000256" key="10">
    <source>
        <dbReference type="ARBA" id="ARBA00025198"/>
    </source>
</evidence>
<evidence type="ECO:0000256" key="16">
    <source>
        <dbReference type="SAM" id="SignalP"/>
    </source>
</evidence>
<dbReference type="GO" id="GO:0045259">
    <property type="term" value="C:proton-transporting ATP synthase complex"/>
    <property type="evidence" value="ECO:0007669"/>
    <property type="project" value="UniProtKB-KW"/>
</dbReference>
<dbReference type="GO" id="GO:0012505">
    <property type="term" value="C:endomembrane system"/>
    <property type="evidence" value="ECO:0007669"/>
    <property type="project" value="UniProtKB-SubCell"/>
</dbReference>
<protein>
    <recommendedName>
        <fullName evidence="13">ATP synthase subunit b</fullName>
    </recommendedName>
    <alternativeName>
        <fullName evidence="13">ATP synthase F(0) sector subunit b</fullName>
    </alternativeName>
    <alternativeName>
        <fullName evidence="13">ATPase subunit I</fullName>
    </alternativeName>
    <alternativeName>
        <fullName evidence="13">F-type ATPase subunit b</fullName>
        <shortName evidence="13">F-ATPase subunit b</shortName>
    </alternativeName>
</protein>
<proteinExistence type="inferred from homology"/>
<comment type="similarity">
    <text evidence="1 13 14">Belongs to the ATPase B chain family.</text>
</comment>
<comment type="subcellular location">
    <subcellularLocation>
        <location evidence="13">Cell membrane</location>
        <topology evidence="13">Single-pass membrane protein</topology>
    </subcellularLocation>
    <subcellularLocation>
        <location evidence="12">Endomembrane system</location>
        <topology evidence="12">Single-pass membrane protein</topology>
    </subcellularLocation>
</comment>
<keyword evidence="4 13" id="KW-0812">Transmembrane</keyword>
<dbReference type="OrthoDB" id="8479836at2"/>
<evidence type="ECO:0000256" key="1">
    <source>
        <dbReference type="ARBA" id="ARBA00005513"/>
    </source>
</evidence>
<accession>A0A1H8AT91</accession>
<evidence type="ECO:0000313" key="18">
    <source>
        <dbReference type="Proteomes" id="UP000199372"/>
    </source>
</evidence>
<comment type="subunit">
    <text evidence="13">F-type ATPases have 2 components, F(1) - the catalytic core - and F(0) - the membrane proton channel. F(1) has five subunits: alpha(3), beta(3), gamma(1), delta(1), epsilon(1). F(0) has three main subunits: a(1), b(2) and c(10-14). The alpha and beta chains form an alternating ring which encloses part of the gamma chain. F(1) is attached to F(0) by a central stalk formed by the gamma and epsilon chains, while a peripheral stalk is formed by the delta and b chains.</text>
</comment>
<keyword evidence="5 13" id="KW-0375">Hydrogen ion transport</keyword>
<keyword evidence="3 13" id="KW-0138">CF(0)</keyword>
<dbReference type="CDD" id="cd06503">
    <property type="entry name" value="ATP-synt_Fo_b"/>
    <property type="match status" value="1"/>
</dbReference>
<evidence type="ECO:0000256" key="5">
    <source>
        <dbReference type="ARBA" id="ARBA00022781"/>
    </source>
</evidence>
<keyword evidence="7 13" id="KW-0406">Ion transport</keyword>
<evidence type="ECO:0000256" key="6">
    <source>
        <dbReference type="ARBA" id="ARBA00022989"/>
    </source>
</evidence>
<keyword evidence="8 13" id="KW-0472">Membrane</keyword>